<dbReference type="EMBL" id="JAKHSK010000005">
    <property type="protein sequence ID" value="MCL6217606.1"/>
    <property type="molecule type" value="Genomic_DNA"/>
</dbReference>
<reference evidence="1" key="1">
    <citation type="submission" date="2022-01" db="EMBL/GenBank/DDBJ databases">
        <title>Genome sequencing of Zunongwangia sp. M21534 genome.</title>
        <authorList>
            <person name="Chen Y."/>
            <person name="Dong C."/>
            <person name="Shao Z."/>
        </authorList>
    </citation>
    <scope>NUCLEOTIDE SEQUENCE</scope>
    <source>
        <strain evidence="1">MCCC M21534</strain>
    </source>
</reference>
<name>A0A9X2CJA5_9FLAO</name>
<comment type="caution">
    <text evidence="1">The sequence shown here is derived from an EMBL/GenBank/DDBJ whole genome shotgun (WGS) entry which is preliminary data.</text>
</comment>
<accession>A0A9X2CJA5</accession>
<dbReference type="InterPro" id="IPR025365">
    <property type="entry name" value="DUF4269"/>
</dbReference>
<keyword evidence="2" id="KW-1185">Reference proteome</keyword>
<dbReference type="AlphaFoldDB" id="A0A9X2CJA5"/>
<evidence type="ECO:0000313" key="1">
    <source>
        <dbReference type="EMBL" id="MCL6217606.1"/>
    </source>
</evidence>
<proteinExistence type="predicted"/>
<organism evidence="1 2">
    <name type="scientific">Zunongwangia pacifica</name>
    <dbReference type="NCBI Taxonomy" id="2911062"/>
    <lineage>
        <taxon>Bacteria</taxon>
        <taxon>Pseudomonadati</taxon>
        <taxon>Bacteroidota</taxon>
        <taxon>Flavobacteriia</taxon>
        <taxon>Flavobacteriales</taxon>
        <taxon>Flavobacteriaceae</taxon>
        <taxon>Zunongwangia</taxon>
    </lineage>
</organism>
<sequence>MDFKNLDYLKHGSTIQQLAYHELSVLKIMWVLDEFHPVLTGTIPLDIAISSSDLDISCTVKNHDEFKQKLFKNYAEQSDFSFKTTSRFGETASICCFEGEHFKIEIFGQHLEVTQQNAYRHMIIDHKILKENDNNFSREIIKLKREGLKNRACFRKIASIGR</sequence>
<evidence type="ECO:0000313" key="2">
    <source>
        <dbReference type="Proteomes" id="UP001139521"/>
    </source>
</evidence>
<dbReference type="Proteomes" id="UP001139521">
    <property type="component" value="Unassembled WGS sequence"/>
</dbReference>
<dbReference type="Pfam" id="PF14091">
    <property type="entry name" value="DUF4269"/>
    <property type="match status" value="1"/>
</dbReference>
<protein>
    <submittedName>
        <fullName evidence="1">DUF4269 domain-containing protein</fullName>
    </submittedName>
</protein>
<gene>
    <name evidence="1" type="ORF">L1967_04790</name>
</gene>